<dbReference type="Pfam" id="PF02870">
    <property type="entry name" value="Methyltransf_1N"/>
    <property type="match status" value="1"/>
</dbReference>
<dbReference type="GO" id="GO:0003908">
    <property type="term" value="F:methylated-DNA-[protein]-cysteine S-methyltransferase activity"/>
    <property type="evidence" value="ECO:0007669"/>
    <property type="project" value="UniProtKB-EC"/>
</dbReference>
<feature type="domain" description="Methylguanine DNA methyltransferase ribonuclease-like" evidence="10">
    <location>
        <begin position="21"/>
        <end position="87"/>
    </location>
</feature>
<dbReference type="SUPFAM" id="SSF46767">
    <property type="entry name" value="Methylated DNA-protein cysteine methyltransferase, C-terminal domain"/>
    <property type="match status" value="1"/>
</dbReference>
<dbReference type="PROSITE" id="PS51257">
    <property type="entry name" value="PROKAR_LIPOPROTEIN"/>
    <property type="match status" value="1"/>
</dbReference>
<dbReference type="Gene3D" id="3.30.160.70">
    <property type="entry name" value="Methylated DNA-protein cysteine methyltransferase domain"/>
    <property type="match status" value="1"/>
</dbReference>
<dbReference type="EMBL" id="CP080467">
    <property type="protein sequence ID" value="UNO49802.1"/>
    <property type="molecule type" value="Genomic_DNA"/>
</dbReference>
<evidence type="ECO:0000256" key="8">
    <source>
        <dbReference type="ARBA" id="ARBA00049348"/>
    </source>
</evidence>
<dbReference type="GO" id="GO:0006281">
    <property type="term" value="P:DNA repair"/>
    <property type="evidence" value="ECO:0007669"/>
    <property type="project" value="UniProtKB-KW"/>
</dbReference>
<comment type="similarity">
    <text evidence="2">Belongs to the MGMT family.</text>
</comment>
<keyword evidence="12" id="KW-1185">Reference proteome</keyword>
<keyword evidence="4" id="KW-0489">Methyltransferase</keyword>
<gene>
    <name evidence="11" type="ORF">K1I37_04640</name>
</gene>
<dbReference type="STRING" id="1356854.N007_01320"/>
<dbReference type="InterPro" id="IPR036217">
    <property type="entry name" value="MethylDNA_cys_MeTrfase_DNAb"/>
</dbReference>
<dbReference type="NCBIfam" id="TIGR00589">
    <property type="entry name" value="ogt"/>
    <property type="match status" value="1"/>
</dbReference>
<dbReference type="Pfam" id="PF01035">
    <property type="entry name" value="DNA_binding_1"/>
    <property type="match status" value="1"/>
</dbReference>
<evidence type="ECO:0000256" key="7">
    <source>
        <dbReference type="ARBA" id="ARBA00023204"/>
    </source>
</evidence>
<dbReference type="InterPro" id="IPR036631">
    <property type="entry name" value="MGMT_N_sf"/>
</dbReference>
<dbReference type="PANTHER" id="PTHR10815:SF5">
    <property type="entry name" value="METHYLATED-DNA--PROTEIN-CYSTEINE METHYLTRANSFERASE"/>
    <property type="match status" value="1"/>
</dbReference>
<evidence type="ECO:0000256" key="6">
    <source>
        <dbReference type="ARBA" id="ARBA00022763"/>
    </source>
</evidence>
<dbReference type="InterPro" id="IPR008332">
    <property type="entry name" value="MethylG_MeTrfase_N"/>
</dbReference>
<evidence type="ECO:0000313" key="11">
    <source>
        <dbReference type="EMBL" id="UNO49802.1"/>
    </source>
</evidence>
<comment type="catalytic activity">
    <reaction evidence="1">
        <text>a 4-O-methyl-thymidine in DNA + L-cysteinyl-[protein] = a thymidine in DNA + S-methyl-L-cysteinyl-[protein]</text>
        <dbReference type="Rhea" id="RHEA:53428"/>
        <dbReference type="Rhea" id="RHEA-COMP:10131"/>
        <dbReference type="Rhea" id="RHEA-COMP:10132"/>
        <dbReference type="Rhea" id="RHEA-COMP:13555"/>
        <dbReference type="Rhea" id="RHEA-COMP:13556"/>
        <dbReference type="ChEBI" id="CHEBI:29950"/>
        <dbReference type="ChEBI" id="CHEBI:82612"/>
        <dbReference type="ChEBI" id="CHEBI:137386"/>
        <dbReference type="ChEBI" id="CHEBI:137387"/>
        <dbReference type="EC" id="2.1.1.63"/>
    </reaction>
</comment>
<accession>T0CUF7</accession>
<evidence type="ECO:0000256" key="2">
    <source>
        <dbReference type="ARBA" id="ARBA00008711"/>
    </source>
</evidence>
<dbReference type="SUPFAM" id="SSF53155">
    <property type="entry name" value="Methylated DNA-protein cysteine methyltransferase domain"/>
    <property type="match status" value="1"/>
</dbReference>
<dbReference type="CDD" id="cd06445">
    <property type="entry name" value="ATase"/>
    <property type="match status" value="1"/>
</dbReference>
<feature type="domain" description="Methylated-DNA-[protein]-cysteine S-methyltransferase DNA binding" evidence="9">
    <location>
        <begin position="93"/>
        <end position="173"/>
    </location>
</feature>
<dbReference type="PROSITE" id="PS00374">
    <property type="entry name" value="MGMT"/>
    <property type="match status" value="1"/>
</dbReference>
<name>T0CUF7_ALIAG</name>
<evidence type="ECO:0000256" key="4">
    <source>
        <dbReference type="ARBA" id="ARBA00022603"/>
    </source>
</evidence>
<dbReference type="GO" id="GO:0032259">
    <property type="term" value="P:methylation"/>
    <property type="evidence" value="ECO:0007669"/>
    <property type="project" value="UniProtKB-KW"/>
</dbReference>
<keyword evidence="6" id="KW-0227">DNA damage</keyword>
<protein>
    <recommendedName>
        <fullName evidence="3">methylated-DNA--[protein]-cysteine S-methyltransferase</fullName>
        <ecNumber evidence="3">2.1.1.63</ecNumber>
    </recommendedName>
</protein>
<dbReference type="InterPro" id="IPR036388">
    <property type="entry name" value="WH-like_DNA-bd_sf"/>
</dbReference>
<comment type="catalytic activity">
    <reaction evidence="8">
        <text>a 6-O-methyl-2'-deoxyguanosine in DNA + L-cysteinyl-[protein] = S-methyl-L-cysteinyl-[protein] + a 2'-deoxyguanosine in DNA</text>
        <dbReference type="Rhea" id="RHEA:24000"/>
        <dbReference type="Rhea" id="RHEA-COMP:10131"/>
        <dbReference type="Rhea" id="RHEA-COMP:10132"/>
        <dbReference type="Rhea" id="RHEA-COMP:11367"/>
        <dbReference type="Rhea" id="RHEA-COMP:11368"/>
        <dbReference type="ChEBI" id="CHEBI:29950"/>
        <dbReference type="ChEBI" id="CHEBI:82612"/>
        <dbReference type="ChEBI" id="CHEBI:85445"/>
        <dbReference type="ChEBI" id="CHEBI:85448"/>
        <dbReference type="EC" id="2.1.1.63"/>
    </reaction>
</comment>
<keyword evidence="7" id="KW-0234">DNA repair</keyword>
<evidence type="ECO:0000256" key="3">
    <source>
        <dbReference type="ARBA" id="ARBA00011918"/>
    </source>
</evidence>
<evidence type="ECO:0000259" key="9">
    <source>
        <dbReference type="Pfam" id="PF01035"/>
    </source>
</evidence>
<evidence type="ECO:0000313" key="12">
    <source>
        <dbReference type="Proteomes" id="UP000829401"/>
    </source>
</evidence>
<dbReference type="eggNOG" id="COG0350">
    <property type="taxonomic scope" value="Bacteria"/>
</dbReference>
<proteinExistence type="inferred from homology"/>
<sequence length="179" mass="19471">MNAVERRILQMPVEQVSGSTQMTPYGSFSLIACERGLMYAGWGGLEAFTEYVNQYPSGELSRSYLQQASSELDAYFRGTLSTFSVPLVYQGTPFQEAVWSGLMTIPFGETWSYRQLAVHIGNPLAVRAVGQANRANRIAVIIPCHRVIGADGGLVGYAGTATDLKASLIGHEHSVVAHR</sequence>
<dbReference type="AlphaFoldDB" id="T0CUF7"/>
<accession>A0A9E6ZHN7</accession>
<reference evidence="12" key="1">
    <citation type="journal article" date="2022" name="G3 (Bethesda)">
        <title>Unveiling the complete genome sequence of Alicyclobacillus acidoterrestris DSM 3922T, a taint-producing strain.</title>
        <authorList>
            <person name="Leonardo I.C."/>
            <person name="Barreto Crespo M.T."/>
            <person name="Gaspar F.B."/>
        </authorList>
    </citation>
    <scope>NUCLEOTIDE SEQUENCE [LARGE SCALE GENOMIC DNA]</scope>
    <source>
        <strain evidence="12">DSM 3922</strain>
    </source>
</reference>
<dbReference type="Proteomes" id="UP000829401">
    <property type="component" value="Chromosome"/>
</dbReference>
<dbReference type="RefSeq" id="WP_021297865.1">
    <property type="nucleotide sequence ID" value="NZ_AURB01000164.1"/>
</dbReference>
<dbReference type="EC" id="2.1.1.63" evidence="3"/>
<evidence type="ECO:0000259" key="10">
    <source>
        <dbReference type="Pfam" id="PF02870"/>
    </source>
</evidence>
<evidence type="ECO:0000256" key="5">
    <source>
        <dbReference type="ARBA" id="ARBA00022679"/>
    </source>
</evidence>
<dbReference type="InterPro" id="IPR014048">
    <property type="entry name" value="MethylDNA_cys_MeTrfase_DNA-bd"/>
</dbReference>
<keyword evidence="5" id="KW-0808">Transferase</keyword>
<dbReference type="FunFam" id="1.10.10.10:FF:000214">
    <property type="entry name" value="Methylated-DNA--protein-cysteine methyltransferase"/>
    <property type="match status" value="1"/>
</dbReference>
<dbReference type="InterPro" id="IPR001497">
    <property type="entry name" value="MethylDNA_cys_MeTrfase_AS"/>
</dbReference>
<dbReference type="PANTHER" id="PTHR10815">
    <property type="entry name" value="METHYLATED-DNA--PROTEIN-CYSTEINE METHYLTRANSFERASE"/>
    <property type="match status" value="1"/>
</dbReference>
<evidence type="ECO:0000256" key="1">
    <source>
        <dbReference type="ARBA" id="ARBA00001286"/>
    </source>
</evidence>
<dbReference type="KEGG" id="aaco:K1I37_04640"/>
<organism evidence="11 12">
    <name type="scientific">Alicyclobacillus acidoterrestris (strain ATCC 49025 / DSM 3922 / CIP 106132 / NCIMB 13137 / GD3B)</name>
    <dbReference type="NCBI Taxonomy" id="1356854"/>
    <lineage>
        <taxon>Bacteria</taxon>
        <taxon>Bacillati</taxon>
        <taxon>Bacillota</taxon>
        <taxon>Bacilli</taxon>
        <taxon>Bacillales</taxon>
        <taxon>Alicyclobacillaceae</taxon>
        <taxon>Alicyclobacillus</taxon>
    </lineage>
</organism>
<dbReference type="Gene3D" id="1.10.10.10">
    <property type="entry name" value="Winged helix-like DNA-binding domain superfamily/Winged helix DNA-binding domain"/>
    <property type="match status" value="1"/>
</dbReference>